<organism evidence="2 3">
    <name type="scientific">Thauera terpenica 58Eu</name>
    <dbReference type="NCBI Taxonomy" id="1348657"/>
    <lineage>
        <taxon>Bacteria</taxon>
        <taxon>Pseudomonadati</taxon>
        <taxon>Pseudomonadota</taxon>
        <taxon>Betaproteobacteria</taxon>
        <taxon>Rhodocyclales</taxon>
        <taxon>Zoogloeaceae</taxon>
        <taxon>Thauera</taxon>
    </lineage>
</organism>
<sequence length="50" mass="5109">MAADSPNGLFGFVAPLEDGQDACLAQLSEAAPAEPEFTPDLDSGEARSAQ</sequence>
<proteinExistence type="predicted"/>
<dbReference type="PATRIC" id="fig|1348657.5.peg.3151"/>
<keyword evidence="3" id="KW-1185">Reference proteome</keyword>
<evidence type="ECO:0000313" key="2">
    <source>
        <dbReference type="EMBL" id="EPZ14361.1"/>
    </source>
</evidence>
<dbReference type="EMBL" id="ATJV01000084">
    <property type="protein sequence ID" value="EPZ14361.1"/>
    <property type="molecule type" value="Genomic_DNA"/>
</dbReference>
<evidence type="ECO:0000313" key="3">
    <source>
        <dbReference type="Proteomes" id="UP000015455"/>
    </source>
</evidence>
<name>S9ZID9_9RHOO</name>
<comment type="caution">
    <text evidence="2">The sequence shown here is derived from an EMBL/GenBank/DDBJ whole genome shotgun (WGS) entry which is preliminary data.</text>
</comment>
<reference evidence="2 3" key="1">
    <citation type="submission" date="2013-06" db="EMBL/GenBank/DDBJ databases">
        <title>Draft genome sequence of Thauera terpenica.</title>
        <authorList>
            <person name="Liu B."/>
            <person name="Frostegard A.H."/>
            <person name="Shapleigh J.P."/>
        </authorList>
    </citation>
    <scope>NUCLEOTIDE SEQUENCE [LARGE SCALE GENOMIC DNA]</scope>
    <source>
        <strain evidence="2 3">58Eu</strain>
    </source>
</reference>
<gene>
    <name evidence="2" type="ORF">M622_18690</name>
</gene>
<feature type="region of interest" description="Disordered" evidence="1">
    <location>
        <begin position="31"/>
        <end position="50"/>
    </location>
</feature>
<dbReference type="AlphaFoldDB" id="S9ZID9"/>
<evidence type="ECO:0000256" key="1">
    <source>
        <dbReference type="SAM" id="MobiDB-lite"/>
    </source>
</evidence>
<dbReference type="Proteomes" id="UP000015455">
    <property type="component" value="Unassembled WGS sequence"/>
</dbReference>
<accession>S9ZID9</accession>
<protein>
    <submittedName>
        <fullName evidence="2">Uncharacterized protein</fullName>
    </submittedName>
</protein>